<dbReference type="AlphaFoldDB" id="A0AAE1PNH1"/>
<keyword evidence="3" id="KW-1185">Reference proteome</keyword>
<sequence length="114" mass="12700">MVLSEGVHSHPKCRRQVVSRLALLLTVFQLLIAQSHITQASDAALATLVKSVVTHELRDCLLVVMWDAAMKDSSVVAIVTAFPNVKQVIGLPLHSKVIIMSRFCHKYLLFIRLL</sequence>
<proteinExistence type="predicted"/>
<evidence type="ECO:0000256" key="1">
    <source>
        <dbReference type="SAM" id="SignalP"/>
    </source>
</evidence>
<reference evidence="2" key="1">
    <citation type="submission" date="2023-11" db="EMBL/GenBank/DDBJ databases">
        <title>Genome assemblies of two species of porcelain crab, Petrolisthes cinctipes and Petrolisthes manimaculis (Anomura: Porcellanidae).</title>
        <authorList>
            <person name="Angst P."/>
        </authorList>
    </citation>
    <scope>NUCLEOTIDE SEQUENCE</scope>
    <source>
        <strain evidence="2">PB745_02</strain>
        <tissue evidence="2">Gill</tissue>
    </source>
</reference>
<name>A0AAE1PNH1_9EUCA</name>
<dbReference type="EMBL" id="JAWZYT010001507">
    <property type="protein sequence ID" value="KAK4311469.1"/>
    <property type="molecule type" value="Genomic_DNA"/>
</dbReference>
<dbReference type="Proteomes" id="UP001292094">
    <property type="component" value="Unassembled WGS sequence"/>
</dbReference>
<organism evidence="2 3">
    <name type="scientific">Petrolisthes manimaculis</name>
    <dbReference type="NCBI Taxonomy" id="1843537"/>
    <lineage>
        <taxon>Eukaryota</taxon>
        <taxon>Metazoa</taxon>
        <taxon>Ecdysozoa</taxon>
        <taxon>Arthropoda</taxon>
        <taxon>Crustacea</taxon>
        <taxon>Multicrustacea</taxon>
        <taxon>Malacostraca</taxon>
        <taxon>Eumalacostraca</taxon>
        <taxon>Eucarida</taxon>
        <taxon>Decapoda</taxon>
        <taxon>Pleocyemata</taxon>
        <taxon>Anomura</taxon>
        <taxon>Galatheoidea</taxon>
        <taxon>Porcellanidae</taxon>
        <taxon>Petrolisthes</taxon>
    </lineage>
</organism>
<keyword evidence="1" id="KW-0732">Signal</keyword>
<protein>
    <submittedName>
        <fullName evidence="2">Uncharacterized protein</fullName>
    </submittedName>
</protein>
<gene>
    <name evidence="2" type="ORF">Pmani_017020</name>
</gene>
<accession>A0AAE1PNH1</accession>
<feature type="signal peptide" evidence="1">
    <location>
        <begin position="1"/>
        <end position="33"/>
    </location>
</feature>
<feature type="chain" id="PRO_5041907982" evidence="1">
    <location>
        <begin position="34"/>
        <end position="114"/>
    </location>
</feature>
<evidence type="ECO:0000313" key="2">
    <source>
        <dbReference type="EMBL" id="KAK4311469.1"/>
    </source>
</evidence>
<comment type="caution">
    <text evidence="2">The sequence shown here is derived from an EMBL/GenBank/DDBJ whole genome shotgun (WGS) entry which is preliminary data.</text>
</comment>
<evidence type="ECO:0000313" key="3">
    <source>
        <dbReference type="Proteomes" id="UP001292094"/>
    </source>
</evidence>